<evidence type="ECO:0000313" key="2">
    <source>
        <dbReference type="Proteomes" id="UP000631114"/>
    </source>
</evidence>
<accession>A0A835HVX5</accession>
<reference evidence="1 2" key="1">
    <citation type="submission" date="2020-10" db="EMBL/GenBank/DDBJ databases">
        <title>The Coptis chinensis genome and diversification of protoberbering-type alkaloids.</title>
        <authorList>
            <person name="Wang B."/>
            <person name="Shu S."/>
            <person name="Song C."/>
            <person name="Liu Y."/>
        </authorList>
    </citation>
    <scope>NUCLEOTIDE SEQUENCE [LARGE SCALE GENOMIC DNA]</scope>
    <source>
        <strain evidence="1">HL-2020</strain>
        <tissue evidence="1">Leaf</tissue>
    </source>
</reference>
<comment type="caution">
    <text evidence="1">The sequence shown here is derived from an EMBL/GenBank/DDBJ whole genome shotgun (WGS) entry which is preliminary data.</text>
</comment>
<proteinExistence type="predicted"/>
<dbReference type="AlphaFoldDB" id="A0A835HVX5"/>
<keyword evidence="2" id="KW-1185">Reference proteome</keyword>
<name>A0A835HVX5_9MAGN</name>
<evidence type="ECO:0000313" key="1">
    <source>
        <dbReference type="EMBL" id="KAF9605313.1"/>
    </source>
</evidence>
<organism evidence="1 2">
    <name type="scientific">Coptis chinensis</name>
    <dbReference type="NCBI Taxonomy" id="261450"/>
    <lineage>
        <taxon>Eukaryota</taxon>
        <taxon>Viridiplantae</taxon>
        <taxon>Streptophyta</taxon>
        <taxon>Embryophyta</taxon>
        <taxon>Tracheophyta</taxon>
        <taxon>Spermatophyta</taxon>
        <taxon>Magnoliopsida</taxon>
        <taxon>Ranunculales</taxon>
        <taxon>Ranunculaceae</taxon>
        <taxon>Coptidoideae</taxon>
        <taxon>Coptis</taxon>
    </lineage>
</organism>
<dbReference type="EMBL" id="JADFTS010000005">
    <property type="protein sequence ID" value="KAF9605313.1"/>
    <property type="molecule type" value="Genomic_DNA"/>
</dbReference>
<protein>
    <submittedName>
        <fullName evidence="1">Uncharacterized protein</fullName>
    </submittedName>
</protein>
<sequence length="130" mass="14903">EPRLNQSYDKHAWEELIDLVEQTGVAVYKYYHRAPVLAFIYSIPLLEIQSIPRAFEGNGPLLCKWAKLEALHWKPQLPLASHLQLPTRICIPSLWVQQGVFNPYLGQQYLQIYGVPSSVNAAIYPYGQSH</sequence>
<dbReference type="Proteomes" id="UP000631114">
    <property type="component" value="Unassembled WGS sequence"/>
</dbReference>
<gene>
    <name evidence="1" type="ORF">IFM89_015929</name>
</gene>
<feature type="non-terminal residue" evidence="1">
    <location>
        <position position="130"/>
    </location>
</feature>